<keyword evidence="4" id="KW-1185">Reference proteome</keyword>
<dbReference type="EC" id="1.1.1.47" evidence="3"/>
<dbReference type="SUPFAM" id="SSF51735">
    <property type="entry name" value="NAD(P)-binding Rossmann-fold domains"/>
    <property type="match status" value="1"/>
</dbReference>
<accession>A0AAP6MM23</accession>
<dbReference type="InterPro" id="IPR020904">
    <property type="entry name" value="Sc_DH/Rdtase_CS"/>
</dbReference>
<protein>
    <submittedName>
        <fullName evidence="3">Glucose 1-dehydrogenase</fullName>
        <ecNumber evidence="3">1.1.1.47</ecNumber>
    </submittedName>
</protein>
<dbReference type="PANTHER" id="PTHR24321:SF8">
    <property type="entry name" value="ESTRADIOL 17-BETA-DEHYDROGENASE 8-RELATED"/>
    <property type="match status" value="1"/>
</dbReference>
<dbReference type="EMBL" id="JAYGII010000046">
    <property type="protein sequence ID" value="MEA5446670.1"/>
    <property type="molecule type" value="Genomic_DNA"/>
</dbReference>
<dbReference type="GO" id="GO:0047936">
    <property type="term" value="F:glucose 1-dehydrogenase [NAD(P)+] activity"/>
    <property type="evidence" value="ECO:0007669"/>
    <property type="project" value="UniProtKB-EC"/>
</dbReference>
<dbReference type="PRINTS" id="PR00080">
    <property type="entry name" value="SDRFAMILY"/>
</dbReference>
<dbReference type="RefSeq" id="WP_346053104.1">
    <property type="nucleotide sequence ID" value="NZ_JAYGII010000046.1"/>
</dbReference>
<dbReference type="Pfam" id="PF13561">
    <property type="entry name" value="adh_short_C2"/>
    <property type="match status" value="1"/>
</dbReference>
<reference evidence="3 4" key="1">
    <citation type="submission" date="2023-12" db="EMBL/GenBank/DDBJ databases">
        <title>Whole-genome sequencing of halo(alkali)philic microorganisms from hypersaline lakes.</title>
        <authorList>
            <person name="Sorokin D.Y."/>
            <person name="Merkel A.Y."/>
            <person name="Messina E."/>
            <person name="Yakimov M."/>
        </authorList>
    </citation>
    <scope>NUCLEOTIDE SEQUENCE [LARGE SCALE GENOMIC DNA]</scope>
    <source>
        <strain evidence="3 4">AB-CW1</strain>
    </source>
</reference>
<dbReference type="Proteomes" id="UP001302316">
    <property type="component" value="Unassembled WGS sequence"/>
</dbReference>
<dbReference type="AlphaFoldDB" id="A0AAP6MM23"/>
<dbReference type="NCBIfam" id="NF005559">
    <property type="entry name" value="PRK07231.1"/>
    <property type="match status" value="1"/>
</dbReference>
<evidence type="ECO:0000313" key="3">
    <source>
        <dbReference type="EMBL" id="MEA5446670.1"/>
    </source>
</evidence>
<dbReference type="PANTHER" id="PTHR24321">
    <property type="entry name" value="DEHYDROGENASES, SHORT CHAIN"/>
    <property type="match status" value="1"/>
</dbReference>
<dbReference type="FunFam" id="3.40.50.720:FF:000084">
    <property type="entry name" value="Short-chain dehydrogenase reductase"/>
    <property type="match status" value="1"/>
</dbReference>
<comment type="similarity">
    <text evidence="1">Belongs to the short-chain dehydrogenases/reductases (SDR) family.</text>
</comment>
<dbReference type="InterPro" id="IPR036291">
    <property type="entry name" value="NAD(P)-bd_dom_sf"/>
</dbReference>
<sequence>MKDEDSIALITGGARGIGRATALAYARKGCHVAIADLHDDDAQGVVEEIERIGQRALYLHCDVSDSDSVASMMTGVKQEFGQLDYACNNAGIEGDQAPTADSSLENFDRVMAVNLRGLFICMGEELALMLERGKGSIINVASIAGLIGFPKLPAYCASKGGVVQLTRTAAIEYAEQGIRINAVCPGAVQTEMIDRITGKKADVVEQFRNMHPMKRMATPEEVANTIVWLSCKEASFITGQAIAVDGGYVAA</sequence>
<evidence type="ECO:0000256" key="2">
    <source>
        <dbReference type="ARBA" id="ARBA00023002"/>
    </source>
</evidence>
<dbReference type="InterPro" id="IPR002347">
    <property type="entry name" value="SDR_fam"/>
</dbReference>
<keyword evidence="2 3" id="KW-0560">Oxidoreductase</keyword>
<evidence type="ECO:0000256" key="1">
    <source>
        <dbReference type="ARBA" id="ARBA00006484"/>
    </source>
</evidence>
<dbReference type="Gene3D" id="3.40.50.720">
    <property type="entry name" value="NAD(P)-binding Rossmann-like Domain"/>
    <property type="match status" value="1"/>
</dbReference>
<dbReference type="PROSITE" id="PS00061">
    <property type="entry name" value="ADH_SHORT"/>
    <property type="match status" value="1"/>
</dbReference>
<evidence type="ECO:0000313" key="4">
    <source>
        <dbReference type="Proteomes" id="UP001302316"/>
    </source>
</evidence>
<organism evidence="3 4">
    <name type="scientific">Natronospira elongata</name>
    <dbReference type="NCBI Taxonomy" id="3110268"/>
    <lineage>
        <taxon>Bacteria</taxon>
        <taxon>Pseudomonadati</taxon>
        <taxon>Pseudomonadota</taxon>
        <taxon>Gammaproteobacteria</taxon>
        <taxon>Natronospirales</taxon>
        <taxon>Natronospiraceae</taxon>
        <taxon>Natronospira</taxon>
    </lineage>
</organism>
<proteinExistence type="inferred from homology"/>
<comment type="caution">
    <text evidence="3">The sequence shown here is derived from an EMBL/GenBank/DDBJ whole genome shotgun (WGS) entry which is preliminary data.</text>
</comment>
<dbReference type="CDD" id="cd05233">
    <property type="entry name" value="SDR_c"/>
    <property type="match status" value="1"/>
</dbReference>
<dbReference type="PRINTS" id="PR00081">
    <property type="entry name" value="GDHRDH"/>
</dbReference>
<gene>
    <name evidence="3" type="ORF">VCB98_12660</name>
</gene>
<name>A0AAP6MM23_9GAMM</name>